<evidence type="ECO:0000313" key="2">
    <source>
        <dbReference type="Proteomes" id="UP001525890"/>
    </source>
</evidence>
<protein>
    <submittedName>
        <fullName evidence="1">Type I-MYXAN CRISPR-associated protein Cas6/Cmx6</fullName>
    </submittedName>
</protein>
<dbReference type="RefSeq" id="WP_368005666.1">
    <property type="nucleotide sequence ID" value="NZ_JAMXFF010000007.1"/>
</dbReference>
<dbReference type="Pfam" id="PF09559">
    <property type="entry name" value="Cas6"/>
    <property type="match status" value="1"/>
</dbReference>
<dbReference type="InterPro" id="IPR014174">
    <property type="entry name" value="CRISPR-assoc_prot_Cas6/Cmx6"/>
</dbReference>
<gene>
    <name evidence="1" type="primary">cas6</name>
    <name evidence="1" type="ORF">NG799_06675</name>
</gene>
<comment type="caution">
    <text evidence="1">The sequence shown here is derived from an EMBL/GenBank/DDBJ whole genome shotgun (WGS) entry which is preliminary data.</text>
</comment>
<dbReference type="Proteomes" id="UP001525890">
    <property type="component" value="Unassembled WGS sequence"/>
</dbReference>
<reference evidence="1 2" key="1">
    <citation type="journal article" date="2022" name="Front. Microbiol.">
        <title>High genomic differentiation and limited gene flow indicate recent cryptic speciation within the genus Laspinema (cyanobacteria).</title>
        <authorList>
            <person name="Stanojkovic A."/>
            <person name="Skoupy S."/>
            <person name="Skaloud P."/>
            <person name="Dvorak P."/>
        </authorList>
    </citation>
    <scope>NUCLEOTIDE SEQUENCE [LARGE SCALE GENOMIC DNA]</scope>
    <source>
        <strain evidence="1 2">D2a</strain>
    </source>
</reference>
<accession>A0ABT2MQ60</accession>
<name>A0ABT2MQ60_9CYAN</name>
<evidence type="ECO:0000313" key="1">
    <source>
        <dbReference type="EMBL" id="MCT7966016.1"/>
    </source>
</evidence>
<sequence>MLRSKSDKQNDPVLESRFGVQGVGGELWPSDSNYGFYSALIHQIPELRQLDHWGLLTTPGIPEQRGKILLTERSHFRIRVPASHIPLVYQLAGQTLHIGKHEIRVGIPTISMLQAASALKARIVTIKNGMEVDSFLNAARRQMEALGVKGELSVPTDKDGTPSRKTIKIKRFTIVGFTTLVTGLSDEDSLILQEEGIGGRRHMGCGYFLPATR</sequence>
<dbReference type="EMBL" id="JAMXFF010000007">
    <property type="protein sequence ID" value="MCT7966016.1"/>
    <property type="molecule type" value="Genomic_DNA"/>
</dbReference>
<keyword evidence="2" id="KW-1185">Reference proteome</keyword>
<proteinExistence type="predicted"/>
<dbReference type="NCBIfam" id="TIGR02807">
    <property type="entry name" value="cas6_cmx6"/>
    <property type="match status" value="1"/>
</dbReference>
<organism evidence="1 2">
    <name type="scientific">Laspinema palackyanum D2a</name>
    <dbReference type="NCBI Taxonomy" id="2953684"/>
    <lineage>
        <taxon>Bacteria</taxon>
        <taxon>Bacillati</taxon>
        <taxon>Cyanobacteriota</taxon>
        <taxon>Cyanophyceae</taxon>
        <taxon>Oscillatoriophycideae</taxon>
        <taxon>Oscillatoriales</taxon>
        <taxon>Laspinemataceae</taxon>
        <taxon>Laspinema</taxon>
        <taxon>Laspinema palackyanum</taxon>
    </lineage>
</organism>